<keyword evidence="2" id="KW-0238">DNA-binding</keyword>
<evidence type="ECO:0000256" key="2">
    <source>
        <dbReference type="ARBA" id="ARBA00023125"/>
    </source>
</evidence>
<organism evidence="5 6">
    <name type="scientific">Microbacterium testaceum</name>
    <name type="common">Aureobacterium testaceum</name>
    <name type="synonym">Brevibacterium testaceum</name>
    <dbReference type="NCBI Taxonomy" id="2033"/>
    <lineage>
        <taxon>Bacteria</taxon>
        <taxon>Bacillati</taxon>
        <taxon>Actinomycetota</taxon>
        <taxon>Actinomycetes</taxon>
        <taxon>Micrococcales</taxon>
        <taxon>Microbacteriaceae</taxon>
        <taxon>Microbacterium</taxon>
    </lineage>
</organism>
<dbReference type="InterPro" id="IPR010982">
    <property type="entry name" value="Lambda_DNA-bd_dom_sf"/>
</dbReference>
<dbReference type="PANTHER" id="PTHR30146">
    <property type="entry name" value="LACI-RELATED TRANSCRIPTIONAL REPRESSOR"/>
    <property type="match status" value="1"/>
</dbReference>
<evidence type="ECO:0000256" key="3">
    <source>
        <dbReference type="ARBA" id="ARBA00023163"/>
    </source>
</evidence>
<dbReference type="Gene3D" id="1.10.260.40">
    <property type="entry name" value="lambda repressor-like DNA-binding domains"/>
    <property type="match status" value="1"/>
</dbReference>
<accession>A0A147F9A1</accession>
<dbReference type="SMART" id="SM00354">
    <property type="entry name" value="HTH_LACI"/>
    <property type="match status" value="1"/>
</dbReference>
<dbReference type="GO" id="GO:0000976">
    <property type="term" value="F:transcription cis-regulatory region binding"/>
    <property type="evidence" value="ECO:0007669"/>
    <property type="project" value="TreeGrafter"/>
</dbReference>
<dbReference type="GO" id="GO:0003700">
    <property type="term" value="F:DNA-binding transcription factor activity"/>
    <property type="evidence" value="ECO:0007669"/>
    <property type="project" value="TreeGrafter"/>
</dbReference>
<reference evidence="5 6" key="1">
    <citation type="journal article" date="2016" name="Front. Microbiol.">
        <title>Genomic Resource of Rice Seed Associated Bacteria.</title>
        <authorList>
            <person name="Midha S."/>
            <person name="Bansal K."/>
            <person name="Sharma S."/>
            <person name="Kumar N."/>
            <person name="Patil P.P."/>
            <person name="Chaudhry V."/>
            <person name="Patil P.B."/>
        </authorList>
    </citation>
    <scope>NUCLEOTIDE SEQUENCE [LARGE SCALE GENOMIC DNA]</scope>
    <source>
        <strain evidence="5 6">RSA3</strain>
    </source>
</reference>
<dbReference type="Pfam" id="PF00356">
    <property type="entry name" value="LacI"/>
    <property type="match status" value="1"/>
</dbReference>
<dbReference type="SUPFAM" id="SSF53822">
    <property type="entry name" value="Periplasmic binding protein-like I"/>
    <property type="match status" value="1"/>
</dbReference>
<keyword evidence="3" id="KW-0804">Transcription</keyword>
<evidence type="ECO:0000313" key="5">
    <source>
        <dbReference type="EMBL" id="KTS13122.1"/>
    </source>
</evidence>
<evidence type="ECO:0000313" key="6">
    <source>
        <dbReference type="Proteomes" id="UP000072189"/>
    </source>
</evidence>
<evidence type="ECO:0000256" key="1">
    <source>
        <dbReference type="ARBA" id="ARBA00023015"/>
    </source>
</evidence>
<dbReference type="InterPro" id="IPR000843">
    <property type="entry name" value="HTH_LacI"/>
</dbReference>
<evidence type="ECO:0000259" key="4">
    <source>
        <dbReference type="PROSITE" id="PS50932"/>
    </source>
</evidence>
<dbReference type="SUPFAM" id="SSF47413">
    <property type="entry name" value="lambda repressor-like DNA-binding domains"/>
    <property type="match status" value="1"/>
</dbReference>
<dbReference type="InterPro" id="IPR028082">
    <property type="entry name" value="Peripla_BP_I"/>
</dbReference>
<proteinExistence type="predicted"/>
<dbReference type="PANTHER" id="PTHR30146:SF109">
    <property type="entry name" value="HTH-TYPE TRANSCRIPTIONAL REGULATOR GALS"/>
    <property type="match status" value="1"/>
</dbReference>
<dbReference type="CDD" id="cd01392">
    <property type="entry name" value="HTH_LacI"/>
    <property type="match status" value="1"/>
</dbReference>
<name>A0A147F9A1_MICTE</name>
<feature type="domain" description="HTH lacI-type" evidence="4">
    <location>
        <begin position="12"/>
        <end position="68"/>
    </location>
</feature>
<dbReference type="PATRIC" id="fig|2033.7.peg.1816"/>
<dbReference type="EMBL" id="LDRV01000034">
    <property type="protein sequence ID" value="KTS13122.1"/>
    <property type="molecule type" value="Genomic_DNA"/>
</dbReference>
<dbReference type="Pfam" id="PF00532">
    <property type="entry name" value="Peripla_BP_1"/>
    <property type="match status" value="1"/>
</dbReference>
<dbReference type="PROSITE" id="PS50932">
    <property type="entry name" value="HTH_LACI_2"/>
    <property type="match status" value="1"/>
</dbReference>
<comment type="caution">
    <text evidence="5">The sequence shown here is derived from an EMBL/GenBank/DDBJ whole genome shotgun (WGS) entry which is preliminary data.</text>
</comment>
<dbReference type="Gene3D" id="3.40.50.2300">
    <property type="match status" value="2"/>
</dbReference>
<dbReference type="Proteomes" id="UP000072189">
    <property type="component" value="Unassembled WGS sequence"/>
</dbReference>
<keyword evidence="1" id="KW-0805">Transcription regulation</keyword>
<gene>
    <name evidence="5" type="ORF">RSA3_06075</name>
</gene>
<dbReference type="InterPro" id="IPR001761">
    <property type="entry name" value="Peripla_BP/Lac1_sug-bd_dom"/>
</dbReference>
<sequence length="355" mass="38274">MTDSRPSGTRRVTLSQVAERAGVSRSAVSFVMNGRTDQRLSADVFERVRRAAEELGYRPNQTAKTLRTGRSGTIALVSDFVSSTSYANAMVRGAMRALRERDILLFTVDTEGDPQVEERLLHSLFGRDIDGVIYTSMFTRIVDPPPLLASTRTVLLNCRARGGDDVAVVPDEVEAGREAARLLVAAGHTDGIWFVGDLPPGRRGGLLWNEWGPLALPERLEGIERELASSGLSLAGHVAVDDDWDAPNGQRAVERLLEDGARPSALICVNDAVAAGAYRALHAAEWRIPDDVSVIGFDGSPLAGMLEPSLTSISLPHEDLGRRAAALLLSDDATPRVERVRMPVHLGASVGSPTR</sequence>
<dbReference type="CDD" id="cd06288">
    <property type="entry name" value="PBP1_sucrose_transcription_regulator"/>
    <property type="match status" value="1"/>
</dbReference>
<protein>
    <submittedName>
        <fullName evidence="5">LacI family transcriptional regulator</fullName>
    </submittedName>
</protein>
<dbReference type="AlphaFoldDB" id="A0A147F9A1"/>